<dbReference type="Gene3D" id="2.160.20.80">
    <property type="entry name" value="E3 ubiquitin-protein ligase SopA"/>
    <property type="match status" value="1"/>
</dbReference>
<gene>
    <name evidence="1" type="ORF">GJE22_01675</name>
</gene>
<dbReference type="Pfam" id="PF13576">
    <property type="entry name" value="Pentapeptide_3"/>
    <property type="match status" value="1"/>
</dbReference>
<dbReference type="InterPro" id="IPR052949">
    <property type="entry name" value="PA_immunity-related"/>
</dbReference>
<sequence>MARRVGFARASEHINAHVGSDELLALFAEGDALVTMTAFDGLELAAVSAGGATFDQVVFKSCVFEDVDFSRCTFTDVKFMGCRFISCSMERCWLNRCDFISCSAPGLSFQKGRFTSVLLAESQMRYTEFSEASIRDLRARKTNLAESLWHDVSLKRSAFESCDLTRADVFRTPLLGIDLSTCDISGIIVSNTFRELRGCIVGPEQAVQLAGLLGIQVKEE</sequence>
<organism evidence="1 2">
    <name type="scientific">Enorma shizhengliae</name>
    <dbReference type="NCBI Taxonomy" id="2606615"/>
    <lineage>
        <taxon>Bacteria</taxon>
        <taxon>Bacillati</taxon>
        <taxon>Actinomycetota</taxon>
        <taxon>Coriobacteriia</taxon>
        <taxon>Coriobacteriales</taxon>
        <taxon>Coriobacteriaceae</taxon>
        <taxon>Enorma</taxon>
    </lineage>
</organism>
<protein>
    <submittedName>
        <fullName evidence="1">Pentapeptide repeat-containing protein</fullName>
    </submittedName>
</protein>
<dbReference type="PANTHER" id="PTHR42999">
    <property type="entry name" value="ANTIBIOTIC RESISTANCE PROTEIN MCBG"/>
    <property type="match status" value="1"/>
</dbReference>
<dbReference type="PANTHER" id="PTHR42999:SF1">
    <property type="entry name" value="PENTAPEPTIDE REPEAT-CONTAINING PROTEIN"/>
    <property type="match status" value="1"/>
</dbReference>
<dbReference type="AlphaFoldDB" id="A0A7K0G8K4"/>
<evidence type="ECO:0000313" key="2">
    <source>
        <dbReference type="Proteomes" id="UP000470010"/>
    </source>
</evidence>
<accession>A0A7K0G8K4</accession>
<dbReference type="EMBL" id="VTFZ01000001">
    <property type="protein sequence ID" value="MRX79326.1"/>
    <property type="molecule type" value="Genomic_DNA"/>
</dbReference>
<comment type="caution">
    <text evidence="1">The sequence shown here is derived from an EMBL/GenBank/DDBJ whole genome shotgun (WGS) entry which is preliminary data.</text>
</comment>
<dbReference type="Proteomes" id="UP000470010">
    <property type="component" value="Unassembled WGS sequence"/>
</dbReference>
<dbReference type="InterPro" id="IPR001646">
    <property type="entry name" value="5peptide_repeat"/>
</dbReference>
<reference evidence="2" key="1">
    <citation type="submission" date="2019-08" db="EMBL/GenBank/DDBJ databases">
        <title>Arthrobacter sp. nov., isolated from plateau pika and Tibetan wild ass.</title>
        <authorList>
            <person name="Ge Y."/>
        </authorList>
    </citation>
    <scope>NUCLEOTIDE SEQUENCE [LARGE SCALE GENOMIC DNA]</scope>
    <source>
        <strain evidence="2">HF-1365</strain>
    </source>
</reference>
<evidence type="ECO:0000313" key="1">
    <source>
        <dbReference type="EMBL" id="MRX79326.1"/>
    </source>
</evidence>
<dbReference type="Pfam" id="PF13599">
    <property type="entry name" value="Pentapeptide_4"/>
    <property type="match status" value="1"/>
</dbReference>
<name>A0A7K0G8K4_9ACTN</name>
<keyword evidence="2" id="KW-1185">Reference proteome</keyword>
<proteinExistence type="predicted"/>
<dbReference type="RefSeq" id="WP_144687231.1">
    <property type="nucleotide sequence ID" value="NZ_VLLQ01000001.1"/>
</dbReference>
<dbReference type="SUPFAM" id="SSF141571">
    <property type="entry name" value="Pentapeptide repeat-like"/>
    <property type="match status" value="1"/>
</dbReference>